<evidence type="ECO:0000313" key="1">
    <source>
        <dbReference type="EMBL" id="MBX43301.1"/>
    </source>
</evidence>
<organism evidence="1">
    <name type="scientific">Rhizophora mucronata</name>
    <name type="common">Asiatic mangrove</name>
    <dbReference type="NCBI Taxonomy" id="61149"/>
    <lineage>
        <taxon>Eukaryota</taxon>
        <taxon>Viridiplantae</taxon>
        <taxon>Streptophyta</taxon>
        <taxon>Embryophyta</taxon>
        <taxon>Tracheophyta</taxon>
        <taxon>Spermatophyta</taxon>
        <taxon>Magnoliopsida</taxon>
        <taxon>eudicotyledons</taxon>
        <taxon>Gunneridae</taxon>
        <taxon>Pentapetalae</taxon>
        <taxon>rosids</taxon>
        <taxon>fabids</taxon>
        <taxon>Malpighiales</taxon>
        <taxon>Rhizophoraceae</taxon>
        <taxon>Rhizophora</taxon>
    </lineage>
</organism>
<reference evidence="1" key="1">
    <citation type="submission" date="2018-02" db="EMBL/GenBank/DDBJ databases">
        <title>Rhizophora mucronata_Transcriptome.</title>
        <authorList>
            <person name="Meera S.P."/>
            <person name="Sreeshan A."/>
            <person name="Augustine A."/>
        </authorList>
    </citation>
    <scope>NUCLEOTIDE SEQUENCE</scope>
    <source>
        <tissue evidence="1">Leaf</tissue>
    </source>
</reference>
<proteinExistence type="predicted"/>
<name>A0A2P2NLD0_RHIMU</name>
<protein>
    <submittedName>
        <fullName evidence="1">Uncharacterized protein</fullName>
    </submittedName>
</protein>
<sequence>MLLLDLKLFRLRFSS</sequence>
<dbReference type="EMBL" id="GGEC01062817">
    <property type="protein sequence ID" value="MBX43301.1"/>
    <property type="molecule type" value="Transcribed_RNA"/>
</dbReference>
<accession>A0A2P2NLD0</accession>